<keyword evidence="2" id="KW-1185">Reference proteome</keyword>
<evidence type="ECO:0000313" key="1">
    <source>
        <dbReference type="EMBL" id="OKP07069.1"/>
    </source>
</evidence>
<protein>
    <submittedName>
        <fullName evidence="1">Inverse autotransporter beta-barrel domain-containing protein</fullName>
    </submittedName>
</protein>
<accession>A0A1Q5U3L4</accession>
<gene>
    <name evidence="1" type="ORF">Xentx_01671</name>
</gene>
<evidence type="ECO:0000313" key="2">
    <source>
        <dbReference type="Proteomes" id="UP000186277"/>
    </source>
</evidence>
<sequence>MLHLLCECKVFKYFDNAGGKDHPHTIFSSLRGELRETENSGSFYDDKKITDIVYSLPADKNQSPYGKEMLTFGDKKSGAIQFNAYGTAEINTKVTMKSGEIKLYKYESTINNVSDINPQYKRYLSPSPNITCIDNSSNSTKRDFYSDKEVYDPDNPIDFYSLYNEWGGKFDLYDWGIFDKIDNKDPNKATIIVRNTGSDSQSKPFRVYDSKNNTFDKQTEGIIFCYQIL</sequence>
<comment type="caution">
    <text evidence="1">The sequence shown here is derived from an EMBL/GenBank/DDBJ whole genome shotgun (WGS) entry which is preliminary data.</text>
</comment>
<dbReference type="EMBL" id="MKGR01000009">
    <property type="protein sequence ID" value="OKP07069.1"/>
    <property type="molecule type" value="Genomic_DNA"/>
</dbReference>
<name>A0A1Q5U3L4_9GAMM</name>
<dbReference type="Proteomes" id="UP000186277">
    <property type="component" value="Unassembled WGS sequence"/>
</dbReference>
<organism evidence="1 2">
    <name type="scientific">Xenorhabdus thuongxuanensis</name>
    <dbReference type="NCBI Taxonomy" id="1873484"/>
    <lineage>
        <taxon>Bacteria</taxon>
        <taxon>Pseudomonadati</taxon>
        <taxon>Pseudomonadota</taxon>
        <taxon>Gammaproteobacteria</taxon>
        <taxon>Enterobacterales</taxon>
        <taxon>Morganellaceae</taxon>
        <taxon>Xenorhabdus</taxon>
    </lineage>
</organism>
<dbReference type="AlphaFoldDB" id="A0A1Q5U3L4"/>
<proteinExistence type="predicted"/>
<reference evidence="1 2" key="1">
    <citation type="submission" date="2016-09" db="EMBL/GenBank/DDBJ databases">
        <title>Xenorhabdus thuongxuanensis sp. nov. and Xenorhabdus eapokensis sp. nov., isolated from Steinernema species.</title>
        <authorList>
            <person name="Kaempfer P."/>
            <person name="Tobias N.J."/>
            <person name="Phan Ke L."/>
            <person name="Bode H.B."/>
            <person name="Glaeser S.P."/>
        </authorList>
    </citation>
    <scope>NUCLEOTIDE SEQUENCE [LARGE SCALE GENOMIC DNA]</scope>
    <source>
        <strain evidence="1 2">30TX1</strain>
    </source>
</reference>